<evidence type="ECO:0000256" key="3">
    <source>
        <dbReference type="ARBA" id="ARBA00049026"/>
    </source>
</evidence>
<dbReference type="GO" id="GO:0009116">
    <property type="term" value="P:nucleoside metabolic process"/>
    <property type="evidence" value="ECO:0007669"/>
    <property type="project" value="InterPro"/>
</dbReference>
<name>X0SRA8_9ZZZZ</name>
<evidence type="ECO:0000313" key="5">
    <source>
        <dbReference type="EMBL" id="GAF83604.1"/>
    </source>
</evidence>
<dbReference type="PANTHER" id="PTHR42806:SF1">
    <property type="entry name" value="GLYCINE DEHYDROGENASE (DECARBOXYLATING)"/>
    <property type="match status" value="1"/>
</dbReference>
<dbReference type="PANTHER" id="PTHR42806">
    <property type="entry name" value="GLYCINE CLEAVAGE SYSTEM P-PROTEIN"/>
    <property type="match status" value="1"/>
</dbReference>
<dbReference type="EC" id="1.4.4.2" evidence="1"/>
<dbReference type="CDD" id="cd00613">
    <property type="entry name" value="GDC-P"/>
    <property type="match status" value="1"/>
</dbReference>
<comment type="caution">
    <text evidence="5">The sequence shown here is derived from an EMBL/GenBank/DDBJ whole genome shotgun (WGS) entry which is preliminary data.</text>
</comment>
<dbReference type="Gene3D" id="3.90.1150.10">
    <property type="entry name" value="Aspartate Aminotransferase, domain 1"/>
    <property type="match status" value="1"/>
</dbReference>
<gene>
    <name evidence="5" type="ORF">S01H1_01899</name>
</gene>
<accession>X0SRA8</accession>
<dbReference type="GO" id="GO:0006546">
    <property type="term" value="P:glycine catabolic process"/>
    <property type="evidence" value="ECO:0007669"/>
    <property type="project" value="InterPro"/>
</dbReference>
<dbReference type="GO" id="GO:0004375">
    <property type="term" value="F:glycine dehydrogenase (decarboxylating) activity"/>
    <property type="evidence" value="ECO:0007669"/>
    <property type="project" value="UniProtKB-EC"/>
</dbReference>
<dbReference type="InterPro" id="IPR015421">
    <property type="entry name" value="PyrdxlP-dep_Trfase_major"/>
</dbReference>
<feature type="non-terminal residue" evidence="5">
    <location>
        <position position="428"/>
    </location>
</feature>
<feature type="non-terminal residue" evidence="5">
    <location>
        <position position="1"/>
    </location>
</feature>
<dbReference type="InterPro" id="IPR015424">
    <property type="entry name" value="PyrdxlP-dep_Trfase"/>
</dbReference>
<evidence type="ECO:0000256" key="2">
    <source>
        <dbReference type="ARBA" id="ARBA00023002"/>
    </source>
</evidence>
<evidence type="ECO:0000259" key="4">
    <source>
        <dbReference type="Pfam" id="PF02347"/>
    </source>
</evidence>
<proteinExistence type="inferred from homology"/>
<dbReference type="NCBIfam" id="NF001696">
    <property type="entry name" value="PRK00451.1"/>
    <property type="match status" value="1"/>
</dbReference>
<dbReference type="InterPro" id="IPR015422">
    <property type="entry name" value="PyrdxlP-dep_Trfase_small"/>
</dbReference>
<dbReference type="InterPro" id="IPR020581">
    <property type="entry name" value="GDC_P"/>
</dbReference>
<dbReference type="PIRSF" id="PIRSF006815">
    <property type="entry name" value="GcvPA"/>
    <property type="match status" value="1"/>
</dbReference>
<sequence>SSGDMTLPYVPNTDEDRQAMLVTIGVASAEELFADIPSEFRIAELNLPAALSEPELVRELAALAGRSQPVDGMPCFLGGGAYRHFIPSVVGEVIGRSEYATAYTPYQAEISQGTLQTAFEFQSMVCELTAMDVANAGMYDGASALAEACLTAAGVTGRRRIALLSTVHPHYQAVVRTYAFGRDLAVDVMPPDGLALSEEHACLAVQQPNFFGYFLPDVEAVERTAHEAGALFIVSVDPVSLGLFRPPGDYGADVVVGEGQSLGSPLNFGGPYLGLFACRQQYLRQMPGRIVGRTSDAQGRSGYVLTLQTREQHIRRERASSNICTSQQLVALAATVYLAAMGKQGLRQVAELCYHKAHYAAQRIARLSGYSLAFDGRFFKEFVVRCPRPPSAVNRALLERGIVGGLDVSQYVENGLLLCVTEMNTRDE</sequence>
<evidence type="ECO:0000256" key="1">
    <source>
        <dbReference type="ARBA" id="ARBA00012134"/>
    </source>
</evidence>
<dbReference type="InterPro" id="IPR023010">
    <property type="entry name" value="GcvPA"/>
</dbReference>
<organism evidence="5">
    <name type="scientific">marine sediment metagenome</name>
    <dbReference type="NCBI Taxonomy" id="412755"/>
    <lineage>
        <taxon>unclassified sequences</taxon>
        <taxon>metagenomes</taxon>
        <taxon>ecological metagenomes</taxon>
    </lineage>
</organism>
<feature type="domain" description="Glycine cleavage system P-protein N-terminal" evidence="4">
    <location>
        <begin position="9"/>
        <end position="427"/>
    </location>
</feature>
<dbReference type="AlphaFoldDB" id="X0SRA8"/>
<keyword evidence="2" id="KW-0560">Oxidoreductase</keyword>
<dbReference type="EMBL" id="BARS01000869">
    <property type="protein sequence ID" value="GAF83604.1"/>
    <property type="molecule type" value="Genomic_DNA"/>
</dbReference>
<protein>
    <recommendedName>
        <fullName evidence="1">glycine dehydrogenase (aminomethyl-transferring)</fullName>
        <ecNumber evidence="1">1.4.4.2</ecNumber>
    </recommendedName>
</protein>
<comment type="catalytic activity">
    <reaction evidence="3">
        <text>N(6)-[(R)-lipoyl]-L-lysyl-[glycine-cleavage complex H protein] + glycine + H(+) = N(6)-[(R)-S(8)-aminomethyldihydrolipoyl]-L-lysyl-[glycine-cleavage complex H protein] + CO2</text>
        <dbReference type="Rhea" id="RHEA:24304"/>
        <dbReference type="Rhea" id="RHEA-COMP:10494"/>
        <dbReference type="Rhea" id="RHEA-COMP:10495"/>
        <dbReference type="ChEBI" id="CHEBI:15378"/>
        <dbReference type="ChEBI" id="CHEBI:16526"/>
        <dbReference type="ChEBI" id="CHEBI:57305"/>
        <dbReference type="ChEBI" id="CHEBI:83099"/>
        <dbReference type="ChEBI" id="CHEBI:83143"/>
        <dbReference type="EC" id="1.4.4.2"/>
    </reaction>
</comment>
<dbReference type="HAMAP" id="MF_00712">
    <property type="entry name" value="GcvPA"/>
    <property type="match status" value="1"/>
</dbReference>
<reference evidence="5" key="1">
    <citation type="journal article" date="2014" name="Front. Microbiol.">
        <title>High frequency of phylogenetically diverse reductive dehalogenase-homologous genes in deep subseafloor sedimentary metagenomes.</title>
        <authorList>
            <person name="Kawai M."/>
            <person name="Futagami T."/>
            <person name="Toyoda A."/>
            <person name="Takaki Y."/>
            <person name="Nishi S."/>
            <person name="Hori S."/>
            <person name="Arai W."/>
            <person name="Tsubouchi T."/>
            <person name="Morono Y."/>
            <person name="Uchiyama I."/>
            <person name="Ito T."/>
            <person name="Fujiyama A."/>
            <person name="Inagaki F."/>
            <person name="Takami H."/>
        </authorList>
    </citation>
    <scope>NUCLEOTIDE SEQUENCE</scope>
    <source>
        <strain evidence="5">Expedition CK06-06</strain>
    </source>
</reference>
<dbReference type="Pfam" id="PF02347">
    <property type="entry name" value="GDC-P"/>
    <property type="match status" value="1"/>
</dbReference>
<dbReference type="Gene3D" id="3.40.640.10">
    <property type="entry name" value="Type I PLP-dependent aspartate aminotransferase-like (Major domain)"/>
    <property type="match status" value="1"/>
</dbReference>
<dbReference type="SUPFAM" id="SSF53383">
    <property type="entry name" value="PLP-dependent transferases"/>
    <property type="match status" value="1"/>
</dbReference>
<dbReference type="InterPro" id="IPR049315">
    <property type="entry name" value="GDC-P_N"/>
</dbReference>